<reference evidence="3" key="1">
    <citation type="submission" date="2019-05" db="EMBL/GenBank/DDBJ databases">
        <title>Tamlana fucoidanivorans sp. nov., isolated from the surface of algae collected from Fujian province in China.</title>
        <authorList>
            <person name="Li J."/>
        </authorList>
    </citation>
    <scope>NUCLEOTIDE SEQUENCE [LARGE SCALE GENOMIC DNA]</scope>
    <source>
        <strain evidence="3">2251</strain>
        <plasmid evidence="3">unnamed4</plasmid>
    </source>
</reference>
<organism evidence="2 3">
    <name type="scientific">Paracoccus liaowanqingii</name>
    <dbReference type="NCBI Taxonomy" id="2560053"/>
    <lineage>
        <taxon>Bacteria</taxon>
        <taxon>Pseudomonadati</taxon>
        <taxon>Pseudomonadota</taxon>
        <taxon>Alphaproteobacteria</taxon>
        <taxon>Rhodobacterales</taxon>
        <taxon>Paracoccaceae</taxon>
        <taxon>Paracoccus</taxon>
    </lineage>
</organism>
<accession>A0A4Y5SSP9</accession>
<gene>
    <name evidence="2" type="ORF">E4191_20670</name>
</gene>
<name>A0A4Y5SSP9_9RHOB</name>
<dbReference type="KEGG" id="plia:E4191_20670"/>
<evidence type="ECO:0000313" key="3">
    <source>
        <dbReference type="Proteomes" id="UP000296374"/>
    </source>
</evidence>
<evidence type="ECO:0000313" key="2">
    <source>
        <dbReference type="EMBL" id="QDA36511.1"/>
    </source>
</evidence>
<dbReference type="AlphaFoldDB" id="A0A4Y5SSP9"/>
<keyword evidence="1" id="KW-0812">Transmembrane</keyword>
<protein>
    <submittedName>
        <fullName evidence="2">Uncharacterized protein</fullName>
    </submittedName>
</protein>
<evidence type="ECO:0000256" key="1">
    <source>
        <dbReference type="SAM" id="Phobius"/>
    </source>
</evidence>
<sequence>MLVRRMSALWRGDLPLAEAFWTWTVTIGLFVNVFTTILFLGLLSLDRPWIALLFGYGLSLPYNLVAVVGVWRAAERDQDPGIHADLARGASVILMGVLSFL</sequence>
<geneLocation type="plasmid" evidence="2 3">
    <name>unnamed4</name>
</geneLocation>
<keyword evidence="2" id="KW-0614">Plasmid</keyword>
<feature type="transmembrane region" description="Helical" evidence="1">
    <location>
        <begin position="49"/>
        <end position="71"/>
    </location>
</feature>
<proteinExistence type="predicted"/>
<dbReference type="Proteomes" id="UP000296374">
    <property type="component" value="Plasmid unnamed4"/>
</dbReference>
<dbReference type="EMBL" id="CP040763">
    <property type="protein sequence ID" value="QDA36511.1"/>
    <property type="molecule type" value="Genomic_DNA"/>
</dbReference>
<keyword evidence="1" id="KW-0472">Membrane</keyword>
<keyword evidence="1" id="KW-1133">Transmembrane helix</keyword>
<feature type="transmembrane region" description="Helical" evidence="1">
    <location>
        <begin position="20"/>
        <end position="43"/>
    </location>
</feature>